<organism evidence="1 2">
    <name type="scientific">Kutzneria viridogrisea</name>
    <dbReference type="NCBI Taxonomy" id="47990"/>
    <lineage>
        <taxon>Bacteria</taxon>
        <taxon>Bacillati</taxon>
        <taxon>Actinomycetota</taxon>
        <taxon>Actinomycetes</taxon>
        <taxon>Pseudonocardiales</taxon>
        <taxon>Pseudonocardiaceae</taxon>
        <taxon>Kutzneria</taxon>
    </lineage>
</organism>
<keyword evidence="2" id="KW-1185">Reference proteome</keyword>
<name>A0ABR6BG64_9PSEU</name>
<reference evidence="1 2" key="1">
    <citation type="submission" date="2020-08" db="EMBL/GenBank/DDBJ databases">
        <title>Genomic Encyclopedia of Archaeal and Bacterial Type Strains, Phase II (KMG-II): from individual species to whole genera.</title>
        <authorList>
            <person name="Goeker M."/>
        </authorList>
    </citation>
    <scope>NUCLEOTIDE SEQUENCE [LARGE SCALE GENOMIC DNA]</scope>
    <source>
        <strain evidence="1 2">DSM 43850</strain>
    </source>
</reference>
<evidence type="ECO:0008006" key="3">
    <source>
        <dbReference type="Google" id="ProtNLM"/>
    </source>
</evidence>
<dbReference type="EMBL" id="JACJID010000002">
    <property type="protein sequence ID" value="MBA8925879.1"/>
    <property type="molecule type" value="Genomic_DNA"/>
</dbReference>
<sequence>MSSPQISPAEGHEVSCLGFGKKRRSMRVWSAGDKVVLQAPPGEVAFLSEEEVDLVISALLEARKQARQTGSQWIASSGGAA</sequence>
<dbReference type="RefSeq" id="WP_148309789.1">
    <property type="nucleotide sequence ID" value="NZ_BAAABQ010000059.1"/>
</dbReference>
<gene>
    <name evidence="1" type="ORF">BC739_003078</name>
</gene>
<accession>A0ABR6BG64</accession>
<proteinExistence type="predicted"/>
<evidence type="ECO:0000313" key="2">
    <source>
        <dbReference type="Proteomes" id="UP000517916"/>
    </source>
</evidence>
<evidence type="ECO:0000313" key="1">
    <source>
        <dbReference type="EMBL" id="MBA8925879.1"/>
    </source>
</evidence>
<comment type="caution">
    <text evidence="1">The sequence shown here is derived from an EMBL/GenBank/DDBJ whole genome shotgun (WGS) entry which is preliminary data.</text>
</comment>
<protein>
    <recommendedName>
        <fullName evidence="3">AbrB/MazE/SpoVT family DNA-binding domain-containing protein</fullName>
    </recommendedName>
</protein>
<dbReference type="Proteomes" id="UP000517916">
    <property type="component" value="Unassembled WGS sequence"/>
</dbReference>